<evidence type="ECO:0000256" key="8">
    <source>
        <dbReference type="ARBA" id="ARBA00023126"/>
    </source>
</evidence>
<dbReference type="FunFam" id="1.10.1040.10:FF:000002">
    <property type="entry name" value="6-phosphogluconate dehydrogenase, decarboxylating"/>
    <property type="match status" value="1"/>
</dbReference>
<dbReference type="PRINTS" id="PR00076">
    <property type="entry name" value="6PGDHDRGNASE"/>
</dbReference>
<organism evidence="15 16">
    <name type="scientific">Draconibacterium halophilum</name>
    <dbReference type="NCBI Taxonomy" id="2706887"/>
    <lineage>
        <taxon>Bacteria</taxon>
        <taxon>Pseudomonadati</taxon>
        <taxon>Bacteroidota</taxon>
        <taxon>Bacteroidia</taxon>
        <taxon>Marinilabiliales</taxon>
        <taxon>Prolixibacteraceae</taxon>
        <taxon>Draconibacterium</taxon>
    </lineage>
</organism>
<dbReference type="Proteomes" id="UP000474630">
    <property type="component" value="Chromosome"/>
</dbReference>
<feature type="binding site" description="in other chain" evidence="12">
    <location>
        <begin position="127"/>
        <end position="129"/>
    </location>
    <ligand>
        <name>substrate</name>
        <note>ligand shared between dimeric partners</note>
    </ligand>
</feature>
<feature type="active site" description="Proton acceptor" evidence="11">
    <location>
        <position position="181"/>
    </location>
</feature>
<dbReference type="InterPro" id="IPR036291">
    <property type="entry name" value="NAD(P)-bd_dom_sf"/>
</dbReference>
<dbReference type="Gene3D" id="1.20.5.320">
    <property type="entry name" value="6-Phosphogluconate Dehydrogenase, domain 3"/>
    <property type="match status" value="1"/>
</dbReference>
<gene>
    <name evidence="15" type="primary">gndA</name>
    <name evidence="15" type="ORF">G0Q07_15775</name>
</gene>
<dbReference type="KEGG" id="drc:G0Q07_15775"/>
<dbReference type="GO" id="GO:0050661">
    <property type="term" value="F:NADP binding"/>
    <property type="evidence" value="ECO:0007669"/>
    <property type="project" value="InterPro"/>
</dbReference>
<evidence type="ECO:0000256" key="1">
    <source>
        <dbReference type="ARBA" id="ARBA00002526"/>
    </source>
</evidence>
<evidence type="ECO:0000256" key="10">
    <source>
        <dbReference type="PIRNR" id="PIRNR000109"/>
    </source>
</evidence>
<dbReference type="EMBL" id="CP048409">
    <property type="protein sequence ID" value="QIA09082.1"/>
    <property type="molecule type" value="Genomic_DNA"/>
</dbReference>
<feature type="binding site" description="in other chain" evidence="12">
    <location>
        <position position="286"/>
    </location>
    <ligand>
        <name>substrate</name>
        <note>ligand shared between dimeric partners</note>
    </ligand>
</feature>
<evidence type="ECO:0000256" key="3">
    <source>
        <dbReference type="ARBA" id="ARBA00008419"/>
    </source>
</evidence>
<dbReference type="SUPFAM" id="SSF51735">
    <property type="entry name" value="NAD(P)-binding Rossmann-fold domains"/>
    <property type="match status" value="1"/>
</dbReference>
<name>A0A6C0RGX4_9BACT</name>
<feature type="binding site" description="in other chain" evidence="12">
    <location>
        <begin position="184"/>
        <end position="185"/>
    </location>
    <ligand>
        <name>substrate</name>
        <note>ligand shared between dimeric partners</note>
    </ligand>
</feature>
<evidence type="ECO:0000256" key="7">
    <source>
        <dbReference type="ARBA" id="ARBA00023064"/>
    </source>
</evidence>
<dbReference type="AlphaFoldDB" id="A0A6C0RGX4"/>
<dbReference type="NCBIfam" id="TIGR00873">
    <property type="entry name" value="gnd"/>
    <property type="match status" value="1"/>
</dbReference>
<keyword evidence="16" id="KW-1185">Reference proteome</keyword>
<evidence type="ECO:0000313" key="16">
    <source>
        <dbReference type="Proteomes" id="UP000474630"/>
    </source>
</evidence>
<comment type="similarity">
    <text evidence="3 10 13">Belongs to the 6-phosphogluconate dehydrogenase family.</text>
</comment>
<sequence length="465" mass="51358">MEKYDFGLIGLGVMGRNFILNIAENGHSAIGYDLDKAKVDALNTEANEFKVKGVTALKDFISGLAKPRKIMLLVPANVVDKALDDLLPFLEKDDLLIDGGNSHPNDTERREKEIVGKGFRYLGVGISGGSEGARHGPSLMPGGNEKSYKLVRPIFTDAAAKVKGDACVTWLGKGSAGHFVKMVHNGIEYGIMQLISEIYDVMKNGLSMENSEMSAIFKKWNKGLVASYLVEITADILEKKDKQQGGYLIDHILDSAKQKGTGKWTSQFAMDFQAPMPTIDTAVSMRHLSTFKTKRLKADATLKGPVARIEEDKATFIEKMEHALFFGMLMTYAQGFELLRIASNEKDFGLNLGEVARIWRGGCIIRSAMLDDFMKAYERVPQLPNLLFDTKLSSAVNKKQEAVRDVTIQVAKAGLPIPGLMASVGYFDAYRSGNLASNMIQAQRDYFGSHSYQRIGEEGAFHTEW</sequence>
<evidence type="ECO:0000256" key="9">
    <source>
        <dbReference type="ARBA" id="ARBA00048640"/>
    </source>
</evidence>
<keyword evidence="10 13" id="KW-0521">NADP</keyword>
<feature type="binding site" description="in other chain" evidence="12">
    <location>
        <position position="101"/>
    </location>
    <ligand>
        <name>substrate</name>
        <note>ligand shared between dimeric partners</note>
    </ligand>
</feature>
<comment type="function">
    <text evidence="1 10">Catalyzes the oxidative decarboxylation of 6-phosphogluconate to ribulose 5-phosphate and CO(2), with concomitant reduction of NADP to NADPH.</text>
</comment>
<dbReference type="InterPro" id="IPR006113">
    <property type="entry name" value="6PGDH_Gnd/GntZ"/>
</dbReference>
<dbReference type="InterPro" id="IPR006183">
    <property type="entry name" value="Pgluconate_DH"/>
</dbReference>
<dbReference type="RefSeq" id="WP_163347952.1">
    <property type="nucleotide sequence ID" value="NZ_CP048409.1"/>
</dbReference>
<comment type="catalytic activity">
    <reaction evidence="9 10 13">
        <text>6-phospho-D-gluconate + NADP(+) = D-ribulose 5-phosphate + CO2 + NADPH</text>
        <dbReference type="Rhea" id="RHEA:10116"/>
        <dbReference type="ChEBI" id="CHEBI:16526"/>
        <dbReference type="ChEBI" id="CHEBI:57783"/>
        <dbReference type="ChEBI" id="CHEBI:58121"/>
        <dbReference type="ChEBI" id="CHEBI:58349"/>
        <dbReference type="ChEBI" id="CHEBI:58759"/>
        <dbReference type="EC" id="1.1.1.44"/>
    </reaction>
</comment>
<dbReference type="SMART" id="SM01350">
    <property type="entry name" value="6PGD"/>
    <property type="match status" value="1"/>
</dbReference>
<evidence type="ECO:0000256" key="13">
    <source>
        <dbReference type="RuleBase" id="RU000485"/>
    </source>
</evidence>
<dbReference type="Pfam" id="PF03446">
    <property type="entry name" value="NAD_binding_2"/>
    <property type="match status" value="1"/>
</dbReference>
<dbReference type="InterPro" id="IPR006115">
    <property type="entry name" value="6PGDH_NADP-bd"/>
</dbReference>
<dbReference type="EC" id="1.1.1.44" evidence="4 10"/>
<evidence type="ECO:0000256" key="4">
    <source>
        <dbReference type="ARBA" id="ARBA00013011"/>
    </source>
</evidence>
<keyword evidence="7 13" id="KW-0311">Gluconate utilization</keyword>
<dbReference type="Gene3D" id="3.40.50.720">
    <property type="entry name" value="NAD(P)-binding Rossmann-like Domain"/>
    <property type="match status" value="1"/>
</dbReference>
<evidence type="ECO:0000313" key="15">
    <source>
        <dbReference type="EMBL" id="QIA09082.1"/>
    </source>
</evidence>
<dbReference type="InterPro" id="IPR013328">
    <property type="entry name" value="6PGD_dom2"/>
</dbReference>
<evidence type="ECO:0000256" key="11">
    <source>
        <dbReference type="PIRSR" id="PIRSR000109-1"/>
    </source>
</evidence>
<dbReference type="NCBIfam" id="NF006765">
    <property type="entry name" value="PRK09287.1"/>
    <property type="match status" value="1"/>
</dbReference>
<feature type="active site" description="Proton donor" evidence="11">
    <location>
        <position position="188"/>
    </location>
</feature>
<evidence type="ECO:0000256" key="2">
    <source>
        <dbReference type="ARBA" id="ARBA00004874"/>
    </source>
</evidence>
<dbReference type="Pfam" id="PF00393">
    <property type="entry name" value="6PGD"/>
    <property type="match status" value="1"/>
</dbReference>
<feature type="binding site" evidence="12">
    <location>
        <position position="450"/>
    </location>
    <ligand>
        <name>substrate</name>
        <note>ligand shared between dimeric partners</note>
    </ligand>
</feature>
<dbReference type="PANTHER" id="PTHR11811">
    <property type="entry name" value="6-PHOSPHOGLUCONATE DEHYDROGENASE"/>
    <property type="match status" value="1"/>
</dbReference>
<dbReference type="Gene3D" id="1.10.1040.10">
    <property type="entry name" value="N-(1-d-carboxylethyl)-l-norvaline Dehydrogenase, domain 2"/>
    <property type="match status" value="1"/>
</dbReference>
<comment type="subunit">
    <text evidence="10">Homodimer.</text>
</comment>
<proteinExistence type="inferred from homology"/>
<dbReference type="InterPro" id="IPR008927">
    <property type="entry name" value="6-PGluconate_DH-like_C_sf"/>
</dbReference>
<dbReference type="GO" id="GO:0004616">
    <property type="term" value="F:phosphogluconate dehydrogenase (decarboxylating) activity"/>
    <property type="evidence" value="ECO:0007669"/>
    <property type="project" value="UniProtKB-EC"/>
</dbReference>
<dbReference type="InterPro" id="IPR006114">
    <property type="entry name" value="6PGDH_C"/>
</dbReference>
<accession>A0A6C0RGX4</accession>
<evidence type="ECO:0000256" key="5">
    <source>
        <dbReference type="ARBA" id="ARBA00018193"/>
    </source>
</evidence>
<evidence type="ECO:0000256" key="12">
    <source>
        <dbReference type="PIRSR" id="PIRSR000109-2"/>
    </source>
</evidence>
<dbReference type="SUPFAM" id="SSF48179">
    <property type="entry name" value="6-phosphogluconate dehydrogenase C-terminal domain-like"/>
    <property type="match status" value="1"/>
</dbReference>
<feature type="domain" description="6-phosphogluconate dehydrogenase C-terminal" evidence="14">
    <location>
        <begin position="177"/>
        <end position="465"/>
    </location>
</feature>
<comment type="pathway">
    <text evidence="2 10 13">Carbohydrate degradation; pentose phosphate pathway; D-ribulose 5-phosphate from D-glucose 6-phosphate (oxidative stage): step 3/3.</text>
</comment>
<dbReference type="GO" id="GO:0006098">
    <property type="term" value="P:pentose-phosphate shunt"/>
    <property type="evidence" value="ECO:0007669"/>
    <property type="project" value="UniProtKB-UniPathway"/>
</dbReference>
<keyword evidence="6 10" id="KW-0560">Oxidoreductase</keyword>
<keyword evidence="8 10" id="KW-0570">Pentose shunt</keyword>
<dbReference type="UniPathway" id="UPA00115">
    <property type="reaction ID" value="UER00410"/>
</dbReference>
<dbReference type="GO" id="GO:0019521">
    <property type="term" value="P:D-gluconate metabolic process"/>
    <property type="evidence" value="ECO:0007669"/>
    <property type="project" value="UniProtKB-KW"/>
</dbReference>
<evidence type="ECO:0000256" key="6">
    <source>
        <dbReference type="ARBA" id="ARBA00023002"/>
    </source>
</evidence>
<reference evidence="15 16" key="1">
    <citation type="submission" date="2020-02" db="EMBL/GenBank/DDBJ databases">
        <title>Genome sequencing for Draconibacterium sp. strain M1.</title>
        <authorList>
            <person name="Park S.-J."/>
        </authorList>
    </citation>
    <scope>NUCLEOTIDE SEQUENCE [LARGE SCALE GENOMIC DNA]</scope>
    <source>
        <strain evidence="15 16">M1</strain>
    </source>
</reference>
<protein>
    <recommendedName>
        <fullName evidence="5 10">6-phosphogluconate dehydrogenase, decarboxylating</fullName>
        <ecNumber evidence="4 10">1.1.1.44</ecNumber>
    </recommendedName>
</protein>
<feature type="binding site" evidence="12">
    <location>
        <position position="444"/>
    </location>
    <ligand>
        <name>substrate</name>
        <note>ligand shared between dimeric partners</note>
    </ligand>
</feature>
<evidence type="ECO:0000259" key="14">
    <source>
        <dbReference type="SMART" id="SM01350"/>
    </source>
</evidence>
<dbReference type="PIRSF" id="PIRSF000109">
    <property type="entry name" value="6PGD"/>
    <property type="match status" value="1"/>
</dbReference>
<feature type="binding site" description="in other chain" evidence="12">
    <location>
        <position position="259"/>
    </location>
    <ligand>
        <name>substrate</name>
        <note>ligand shared between dimeric partners</note>
    </ligand>
</feature>
<feature type="binding site" description="in other chain" evidence="12">
    <location>
        <position position="189"/>
    </location>
    <ligand>
        <name>substrate</name>
        <note>ligand shared between dimeric partners</note>
    </ligand>
</feature>